<evidence type="ECO:0000313" key="2">
    <source>
        <dbReference type="EMBL" id="GDY43925.1"/>
    </source>
</evidence>
<dbReference type="Proteomes" id="UP000299290">
    <property type="component" value="Unassembled WGS sequence"/>
</dbReference>
<dbReference type="EMBL" id="BJHV01000001">
    <property type="protein sequence ID" value="GDY43925.1"/>
    <property type="molecule type" value="Genomic_DNA"/>
</dbReference>
<evidence type="ECO:0000313" key="3">
    <source>
        <dbReference type="Proteomes" id="UP000299290"/>
    </source>
</evidence>
<dbReference type="InterPro" id="IPR012654">
    <property type="entry name" value="CHP02391"/>
</dbReference>
<protein>
    <recommendedName>
        <fullName evidence="1">Conserved hypothetical protein CHP02391 domain-containing protein</fullName>
    </recommendedName>
</protein>
<dbReference type="RefSeq" id="WP_137966501.1">
    <property type="nucleotide sequence ID" value="NZ_BJHV01000001.1"/>
</dbReference>
<dbReference type="Pfam" id="PF09509">
    <property type="entry name" value="Hypoth_Ymh"/>
    <property type="match status" value="1"/>
</dbReference>
<organism evidence="2 3">
    <name type="scientific">Streptomyces antimycoticus</name>
    <dbReference type="NCBI Taxonomy" id="68175"/>
    <lineage>
        <taxon>Bacteria</taxon>
        <taxon>Bacillati</taxon>
        <taxon>Actinomycetota</taxon>
        <taxon>Actinomycetes</taxon>
        <taxon>Kitasatosporales</taxon>
        <taxon>Streptomycetaceae</taxon>
        <taxon>Streptomyces</taxon>
        <taxon>Streptomyces violaceusniger group</taxon>
    </lineage>
</organism>
<evidence type="ECO:0000259" key="1">
    <source>
        <dbReference type="Pfam" id="PF09509"/>
    </source>
</evidence>
<sequence>MARKDFSANALIPHGHHQNWNLIEQVIRELERVTDQWPGAETEITVKGKRDLYGRYGSLIDARIELGEDHRDVTKVDIARFERDGEDSNMYVALTLCKSQRDTSWVYASGSVKRTCEELVRGLQSFVLQAINYPELAGVNSRQGSGIESSLRHLHPAVRSGALTRLASGHGDEAVEEACKSVGARLRQLSGLDDDGAPLVTNALGSRRLIAINDGITKSEISEQEGYMHLGLALYRAARNPRAHRPSDPDFNSDEVVEWLSVASALHRALDRAKPVRNVP</sequence>
<gene>
    <name evidence="2" type="ORF">SANT12839_048070</name>
</gene>
<keyword evidence="3" id="KW-1185">Reference proteome</keyword>
<reference evidence="2 3" key="1">
    <citation type="journal article" date="2020" name="Int. J. Syst. Evol. Microbiol.">
        <title>Reclassification of Streptomyces castelarensis and Streptomyces sporoclivatus as later heterotypic synonyms of Streptomyces antimycoticus.</title>
        <authorList>
            <person name="Komaki H."/>
            <person name="Tamura T."/>
        </authorList>
    </citation>
    <scope>NUCLEOTIDE SEQUENCE [LARGE SCALE GENOMIC DNA]</scope>
    <source>
        <strain evidence="2 3">NBRC 12839</strain>
    </source>
</reference>
<proteinExistence type="predicted"/>
<feature type="domain" description="Conserved hypothetical protein CHP02391" evidence="1">
    <location>
        <begin position="152"/>
        <end position="270"/>
    </location>
</feature>
<accession>A0A4D4K4N8</accession>
<comment type="caution">
    <text evidence="2">The sequence shown here is derived from an EMBL/GenBank/DDBJ whole genome shotgun (WGS) entry which is preliminary data.</text>
</comment>
<dbReference type="AlphaFoldDB" id="A0A4D4K4N8"/>
<name>A0A4D4K4N8_9ACTN</name>
<dbReference type="NCBIfam" id="TIGR02391">
    <property type="entry name" value="hypoth_ymh"/>
    <property type="match status" value="1"/>
</dbReference>